<reference evidence="2 3" key="1">
    <citation type="submission" date="2022-09" db="EMBL/GenBank/DDBJ databases">
        <title>New species of Phenylobacterium.</title>
        <authorList>
            <person name="Mieszkin S."/>
        </authorList>
    </citation>
    <scope>NUCLEOTIDE SEQUENCE [LARGE SCALE GENOMIC DNA]</scope>
    <source>
        <strain evidence="2 3">HK31-G</strain>
    </source>
</reference>
<comment type="caution">
    <text evidence="2">The sequence shown here is derived from an EMBL/GenBank/DDBJ whole genome shotgun (WGS) entry which is preliminary data.</text>
</comment>
<keyword evidence="3" id="KW-1185">Reference proteome</keyword>
<feature type="domain" description="Transcriptional regulator AbiEi antitoxin N-terminal" evidence="1">
    <location>
        <begin position="3"/>
        <end position="94"/>
    </location>
</feature>
<dbReference type="EMBL" id="JAOTJD010000011">
    <property type="protein sequence ID" value="MFD3263800.1"/>
    <property type="molecule type" value="Genomic_DNA"/>
</dbReference>
<name>A0ABW6CL50_9CAUL</name>
<evidence type="ECO:0000259" key="1">
    <source>
        <dbReference type="Pfam" id="PF17194"/>
    </source>
</evidence>
<dbReference type="InterPro" id="IPR033455">
    <property type="entry name" value="AbiEi_3_N"/>
</dbReference>
<organism evidence="2 3">
    <name type="scientific">Phenylobacterium ferrooxidans</name>
    <dbReference type="NCBI Taxonomy" id="2982689"/>
    <lineage>
        <taxon>Bacteria</taxon>
        <taxon>Pseudomonadati</taxon>
        <taxon>Pseudomonadota</taxon>
        <taxon>Alphaproteobacteria</taxon>
        <taxon>Caulobacterales</taxon>
        <taxon>Caulobacteraceae</taxon>
        <taxon>Phenylobacterium</taxon>
    </lineage>
</organism>
<dbReference type="InterPro" id="IPR021561">
    <property type="entry name" value="AbiEi_3"/>
</dbReference>
<proteinExistence type="predicted"/>
<sequence>MDGKLNQLQRLLPDGLLADARWLQRHGYSRSLVAKYVKSGWLQAPIRGAYQRAGDTSDQALSAIAVVLSLQRLRPPLLAVGGRTALELLGLGHYGAPDGPTQFHLCGAAPPPVWARRLLGNRLVYHRPTLFTADPLLADDPKAGGFDRHFTHPSAGGLESQLIISTPERALLEVLDLVPQVASFHEADVLMQGLSSLSPRRLFALLADCRSVKVKRLALWFADRHGHAWASRLERGAIDLGSGKRVLEPGGRLDSTYNITVPREMGDA</sequence>
<evidence type="ECO:0000313" key="3">
    <source>
        <dbReference type="Proteomes" id="UP001598130"/>
    </source>
</evidence>
<evidence type="ECO:0000313" key="2">
    <source>
        <dbReference type="EMBL" id="MFD3263800.1"/>
    </source>
</evidence>
<dbReference type="Proteomes" id="UP001598130">
    <property type="component" value="Unassembled WGS sequence"/>
</dbReference>
<gene>
    <name evidence="2" type="ORF">OCL97_07475</name>
</gene>
<accession>A0ABW6CL50</accession>
<dbReference type="RefSeq" id="WP_377368980.1">
    <property type="nucleotide sequence ID" value="NZ_JAOTJD010000011.1"/>
</dbReference>
<dbReference type="Pfam" id="PF17194">
    <property type="entry name" value="AbiEi_3_N"/>
    <property type="match status" value="1"/>
</dbReference>
<protein>
    <submittedName>
        <fullName evidence="2">Type IV toxin-antitoxin system AbiEi family antitoxin</fullName>
    </submittedName>
</protein>
<dbReference type="Pfam" id="PF11459">
    <property type="entry name" value="AbiEi_3"/>
    <property type="match status" value="1"/>
</dbReference>